<dbReference type="Pfam" id="PF04892">
    <property type="entry name" value="VanZ"/>
    <property type="match status" value="1"/>
</dbReference>
<dbReference type="Proteomes" id="UP000235649">
    <property type="component" value="Unassembled WGS sequence"/>
</dbReference>
<evidence type="ECO:0000256" key="1">
    <source>
        <dbReference type="SAM" id="Phobius"/>
    </source>
</evidence>
<feature type="transmembrane region" description="Helical" evidence="1">
    <location>
        <begin position="6"/>
        <end position="24"/>
    </location>
</feature>
<keyword evidence="1" id="KW-0812">Transmembrane</keyword>
<keyword evidence="1" id="KW-0472">Membrane</keyword>
<dbReference type="AlphaFoldDB" id="A0A2N7AVV0"/>
<evidence type="ECO:0000313" key="3">
    <source>
        <dbReference type="EMBL" id="PMD72307.1"/>
    </source>
</evidence>
<gene>
    <name evidence="3" type="ORF">CBP76_03845</name>
</gene>
<feature type="transmembrane region" description="Helical" evidence="1">
    <location>
        <begin position="138"/>
        <end position="158"/>
    </location>
</feature>
<feature type="transmembrane region" description="Helical" evidence="1">
    <location>
        <begin position="100"/>
        <end position="123"/>
    </location>
</feature>
<proteinExistence type="predicted"/>
<feature type="transmembrane region" description="Helical" evidence="1">
    <location>
        <begin position="36"/>
        <end position="61"/>
    </location>
</feature>
<sequence length="170" mass="19107">MRWIPLISILLVSFLILIYITNTIKDFNKRKLPLISLIYLTFLGMILFTPVSFTGTAVYIMPTGIGQLNLHHIYYDLGFIENIILTVPLGFLIKKAFSEISVISMIPLGVIIGASIETMQYYLSHTFLINRTSDISDVVANAAGIVIGATVMLFYQYVVEKKPLDKLSVR</sequence>
<feature type="domain" description="VanZ-like" evidence="2">
    <location>
        <begin position="37"/>
        <end position="154"/>
    </location>
</feature>
<reference evidence="3 4" key="1">
    <citation type="submission" date="2017-05" db="EMBL/GenBank/DDBJ databases">
        <title>Lactobacillus nurukis nov., sp. nov., isolated from nuruk.</title>
        <authorList>
            <person name="Kim S.-J."/>
        </authorList>
    </citation>
    <scope>NUCLEOTIDE SEQUENCE [LARGE SCALE GENOMIC DNA]</scope>
    <source>
        <strain evidence="3 4">SYF10-1a</strain>
    </source>
</reference>
<evidence type="ECO:0000259" key="2">
    <source>
        <dbReference type="Pfam" id="PF04892"/>
    </source>
</evidence>
<protein>
    <recommendedName>
        <fullName evidence="2">VanZ-like domain-containing protein</fullName>
    </recommendedName>
</protein>
<comment type="caution">
    <text evidence="3">The sequence shown here is derived from an EMBL/GenBank/DDBJ whole genome shotgun (WGS) entry which is preliminary data.</text>
</comment>
<dbReference type="OrthoDB" id="2319376at2"/>
<name>A0A2N7AVV0_9LACO</name>
<dbReference type="EMBL" id="NIPR01000007">
    <property type="protein sequence ID" value="PMD72307.1"/>
    <property type="molecule type" value="Genomic_DNA"/>
</dbReference>
<dbReference type="InterPro" id="IPR006976">
    <property type="entry name" value="VanZ-like"/>
</dbReference>
<feature type="transmembrane region" description="Helical" evidence="1">
    <location>
        <begin position="73"/>
        <end position="93"/>
    </location>
</feature>
<keyword evidence="4" id="KW-1185">Reference proteome</keyword>
<accession>A0A2N7AVV0</accession>
<evidence type="ECO:0000313" key="4">
    <source>
        <dbReference type="Proteomes" id="UP000235649"/>
    </source>
</evidence>
<organism evidence="3 4">
    <name type="scientific">Companilactobacillus nuruki</name>
    <dbReference type="NCBI Taxonomy" id="1993540"/>
    <lineage>
        <taxon>Bacteria</taxon>
        <taxon>Bacillati</taxon>
        <taxon>Bacillota</taxon>
        <taxon>Bacilli</taxon>
        <taxon>Lactobacillales</taxon>
        <taxon>Lactobacillaceae</taxon>
        <taxon>Companilactobacillus</taxon>
    </lineage>
</organism>
<keyword evidence="1" id="KW-1133">Transmembrane helix</keyword>